<dbReference type="GO" id="GO:0003700">
    <property type="term" value="F:DNA-binding transcription factor activity"/>
    <property type="evidence" value="ECO:0007669"/>
    <property type="project" value="TreeGrafter"/>
</dbReference>
<comment type="caution">
    <text evidence="2">The sequence shown here is derived from an EMBL/GenBank/DDBJ whole genome shotgun (WGS) entry which is preliminary data.</text>
</comment>
<evidence type="ECO:0000313" key="2">
    <source>
        <dbReference type="EMBL" id="GGC62325.1"/>
    </source>
</evidence>
<gene>
    <name evidence="2" type="ORF">GCM10011396_06510</name>
</gene>
<dbReference type="EMBL" id="BMED01000001">
    <property type="protein sequence ID" value="GGC62325.1"/>
    <property type="molecule type" value="Genomic_DNA"/>
</dbReference>
<evidence type="ECO:0000313" key="3">
    <source>
        <dbReference type="Proteomes" id="UP000637423"/>
    </source>
</evidence>
<organism evidence="2 3">
    <name type="scientific">Undibacterium terreum</name>
    <dbReference type="NCBI Taxonomy" id="1224302"/>
    <lineage>
        <taxon>Bacteria</taxon>
        <taxon>Pseudomonadati</taxon>
        <taxon>Pseudomonadota</taxon>
        <taxon>Betaproteobacteria</taxon>
        <taxon>Burkholderiales</taxon>
        <taxon>Oxalobacteraceae</taxon>
        <taxon>Undibacterium</taxon>
    </lineage>
</organism>
<dbReference type="InterPro" id="IPR000944">
    <property type="entry name" value="Tscrpt_reg_Rrf2"/>
</dbReference>
<keyword evidence="1 2" id="KW-0238">DNA-binding</keyword>
<dbReference type="InterPro" id="IPR036390">
    <property type="entry name" value="WH_DNA-bd_sf"/>
</dbReference>
<dbReference type="Proteomes" id="UP000637423">
    <property type="component" value="Unassembled WGS sequence"/>
</dbReference>
<reference evidence="2" key="1">
    <citation type="journal article" date="2014" name="Int. J. Syst. Evol. Microbiol.">
        <title>Complete genome sequence of Corynebacterium casei LMG S-19264T (=DSM 44701T), isolated from a smear-ripened cheese.</title>
        <authorList>
            <consortium name="US DOE Joint Genome Institute (JGI-PGF)"/>
            <person name="Walter F."/>
            <person name="Albersmeier A."/>
            <person name="Kalinowski J."/>
            <person name="Ruckert C."/>
        </authorList>
    </citation>
    <scope>NUCLEOTIDE SEQUENCE</scope>
    <source>
        <strain evidence="2">CGMCC 1.10998</strain>
    </source>
</reference>
<protein>
    <submittedName>
        <fullName evidence="2">DNA-binding protein</fullName>
    </submittedName>
</protein>
<dbReference type="RefSeq" id="WP_188564533.1">
    <property type="nucleotide sequence ID" value="NZ_BMED01000001.1"/>
</dbReference>
<dbReference type="SUPFAM" id="SSF46785">
    <property type="entry name" value="Winged helix' DNA-binding domain"/>
    <property type="match status" value="1"/>
</dbReference>
<accession>A0A916U780</accession>
<dbReference type="AlphaFoldDB" id="A0A916U780"/>
<sequence>MRLTRFSDIGLRVLMYLAREQRSPAVTVAEVACQFDISHNHLVKVVGAMAKLGWIDALRGRHGGISLAVPADRLRIGDVLQVLEGRGEAGDCQGLICRQAGDCGLRQALRGGMQAFYAAMNRHTLADIVSGDTGELIVGMHRKFLVRELREES</sequence>
<dbReference type="PANTHER" id="PTHR33221:SF4">
    <property type="entry name" value="HTH-TYPE TRANSCRIPTIONAL REPRESSOR NSRR"/>
    <property type="match status" value="1"/>
</dbReference>
<dbReference type="Gene3D" id="1.10.10.10">
    <property type="entry name" value="Winged helix-like DNA-binding domain superfamily/Winged helix DNA-binding domain"/>
    <property type="match status" value="1"/>
</dbReference>
<proteinExistence type="predicted"/>
<dbReference type="PANTHER" id="PTHR33221">
    <property type="entry name" value="WINGED HELIX-TURN-HELIX TRANSCRIPTIONAL REGULATOR, RRF2 FAMILY"/>
    <property type="match status" value="1"/>
</dbReference>
<evidence type="ECO:0000256" key="1">
    <source>
        <dbReference type="ARBA" id="ARBA00023125"/>
    </source>
</evidence>
<reference evidence="2" key="2">
    <citation type="submission" date="2020-09" db="EMBL/GenBank/DDBJ databases">
        <authorList>
            <person name="Sun Q."/>
            <person name="Zhou Y."/>
        </authorList>
    </citation>
    <scope>NUCLEOTIDE SEQUENCE</scope>
    <source>
        <strain evidence="2">CGMCC 1.10998</strain>
    </source>
</reference>
<keyword evidence="3" id="KW-1185">Reference proteome</keyword>
<dbReference type="PROSITE" id="PS51197">
    <property type="entry name" value="HTH_RRF2_2"/>
    <property type="match status" value="1"/>
</dbReference>
<dbReference type="NCBIfam" id="TIGR00738">
    <property type="entry name" value="rrf2_super"/>
    <property type="match status" value="1"/>
</dbReference>
<dbReference type="GO" id="GO:0003677">
    <property type="term" value="F:DNA binding"/>
    <property type="evidence" value="ECO:0007669"/>
    <property type="project" value="UniProtKB-KW"/>
</dbReference>
<name>A0A916U780_9BURK</name>
<dbReference type="Pfam" id="PF02082">
    <property type="entry name" value="Rrf2"/>
    <property type="match status" value="1"/>
</dbReference>
<dbReference type="InterPro" id="IPR036388">
    <property type="entry name" value="WH-like_DNA-bd_sf"/>
</dbReference>
<dbReference type="GO" id="GO:0005829">
    <property type="term" value="C:cytosol"/>
    <property type="evidence" value="ECO:0007669"/>
    <property type="project" value="TreeGrafter"/>
</dbReference>